<evidence type="ECO:0000256" key="2">
    <source>
        <dbReference type="ARBA" id="ARBA00022691"/>
    </source>
</evidence>
<evidence type="ECO:0000313" key="7">
    <source>
        <dbReference type="EMBL" id="EIW16653.1"/>
    </source>
</evidence>
<dbReference type="InterPro" id="IPR036724">
    <property type="entry name" value="Cobalamin-bd_sf"/>
</dbReference>
<dbReference type="SUPFAM" id="SSF52242">
    <property type="entry name" value="Cobalamin (vitamin B12)-binding domain"/>
    <property type="match status" value="1"/>
</dbReference>
<evidence type="ECO:0000256" key="5">
    <source>
        <dbReference type="ARBA" id="ARBA00023014"/>
    </source>
</evidence>
<dbReference type="GO" id="GO:0003824">
    <property type="term" value="F:catalytic activity"/>
    <property type="evidence" value="ECO:0007669"/>
    <property type="project" value="InterPro"/>
</dbReference>
<keyword evidence="8" id="KW-1185">Reference proteome</keyword>
<dbReference type="SUPFAM" id="SSF102114">
    <property type="entry name" value="Radical SAM enzymes"/>
    <property type="match status" value="1"/>
</dbReference>
<dbReference type="SFLD" id="SFLDS00029">
    <property type="entry name" value="Radical_SAM"/>
    <property type="match status" value="1"/>
</dbReference>
<keyword evidence="4" id="KW-0408">Iron</keyword>
<evidence type="ECO:0000256" key="1">
    <source>
        <dbReference type="ARBA" id="ARBA00001966"/>
    </source>
</evidence>
<evidence type="ECO:0000313" key="8">
    <source>
        <dbReference type="Proteomes" id="UP000004324"/>
    </source>
</evidence>
<dbReference type="RefSeq" id="WP_007936907.1">
    <property type="nucleotide sequence ID" value="NZ_AKVJ01000055.1"/>
</dbReference>
<dbReference type="InterPro" id="IPR034466">
    <property type="entry name" value="Methyltransferase_Class_B"/>
</dbReference>
<accession>I8RC33</accession>
<dbReference type="InterPro" id="IPR007197">
    <property type="entry name" value="rSAM"/>
</dbReference>
<dbReference type="CDD" id="cd01335">
    <property type="entry name" value="Radical_SAM"/>
    <property type="match status" value="1"/>
</dbReference>
<dbReference type="SFLD" id="SFLDG01082">
    <property type="entry name" value="B12-binding_domain_containing"/>
    <property type="match status" value="1"/>
</dbReference>
<proteinExistence type="predicted"/>
<keyword evidence="5" id="KW-0411">Iron-sulfur</keyword>
<dbReference type="PROSITE" id="PS51918">
    <property type="entry name" value="RADICAL_SAM"/>
    <property type="match status" value="1"/>
</dbReference>
<dbReference type="InterPro" id="IPR031003">
    <property type="entry name" value="BcpD_PhpK_rSAM"/>
</dbReference>
<dbReference type="AlphaFoldDB" id="I8RC33"/>
<dbReference type="Pfam" id="PF04055">
    <property type="entry name" value="Radical_SAM"/>
    <property type="match status" value="1"/>
</dbReference>
<organism evidence="7 8">
    <name type="scientific">Pelosinus fermentans B4</name>
    <dbReference type="NCBI Taxonomy" id="1149862"/>
    <lineage>
        <taxon>Bacteria</taxon>
        <taxon>Bacillati</taxon>
        <taxon>Bacillota</taxon>
        <taxon>Negativicutes</taxon>
        <taxon>Selenomonadales</taxon>
        <taxon>Sporomusaceae</taxon>
        <taxon>Pelosinus</taxon>
    </lineage>
</organism>
<comment type="caution">
    <text evidence="7">The sequence shown here is derived from an EMBL/GenBank/DDBJ whole genome shotgun (WGS) entry which is preliminary data.</text>
</comment>
<dbReference type="SMART" id="SM00729">
    <property type="entry name" value="Elp3"/>
    <property type="match status" value="1"/>
</dbReference>
<dbReference type="NCBIfam" id="TIGR04479">
    <property type="entry name" value="bcpD_PhpK_rSAM"/>
    <property type="match status" value="1"/>
</dbReference>
<keyword evidence="2" id="KW-0949">S-adenosyl-L-methionine</keyword>
<evidence type="ECO:0000256" key="3">
    <source>
        <dbReference type="ARBA" id="ARBA00022723"/>
    </source>
</evidence>
<dbReference type="GO" id="GO:0051539">
    <property type="term" value="F:4 iron, 4 sulfur cluster binding"/>
    <property type="evidence" value="ECO:0007669"/>
    <property type="project" value="UniProtKB-KW"/>
</dbReference>
<name>I8RC33_9FIRM</name>
<reference evidence="7 8" key="1">
    <citation type="journal article" date="2012" name="J. Bacteriol.">
        <title>Draft Genome Sequences for Two Metal-Reducing Pelosinus fermentans Strains Isolated from a Cr(VI)-Contaminated Site and for Type Strain R7.</title>
        <authorList>
            <person name="Brown S.D."/>
            <person name="Podar M."/>
            <person name="Klingeman D.M."/>
            <person name="Johnson C.M."/>
            <person name="Yang Z.K."/>
            <person name="Utturkar S.M."/>
            <person name="Land M.L."/>
            <person name="Mosher J.J."/>
            <person name="Hurt R.A.Jr."/>
            <person name="Phelps T.J."/>
            <person name="Palumbo A.V."/>
            <person name="Arkin A.P."/>
            <person name="Hazen T.C."/>
            <person name="Elias D.A."/>
        </authorList>
    </citation>
    <scope>NUCLEOTIDE SEQUENCE [LARGE SCALE GENOMIC DNA]</scope>
    <source>
        <strain evidence="7 8">B4</strain>
    </source>
</reference>
<dbReference type="InterPro" id="IPR006638">
    <property type="entry name" value="Elp3/MiaA/NifB-like_rSAM"/>
</dbReference>
<feature type="domain" description="Radical SAM core" evidence="6">
    <location>
        <begin position="238"/>
        <end position="459"/>
    </location>
</feature>
<dbReference type="OrthoDB" id="9801424at2"/>
<dbReference type="InterPro" id="IPR058240">
    <property type="entry name" value="rSAM_sf"/>
</dbReference>
<evidence type="ECO:0000259" key="6">
    <source>
        <dbReference type="PROSITE" id="PS51918"/>
    </source>
</evidence>
<gene>
    <name evidence="7" type="ORF">FB4_0673</name>
</gene>
<keyword evidence="3" id="KW-0479">Metal-binding</keyword>
<dbReference type="GO" id="GO:0031419">
    <property type="term" value="F:cobalamin binding"/>
    <property type="evidence" value="ECO:0007669"/>
    <property type="project" value="InterPro"/>
</dbReference>
<dbReference type="InterPro" id="IPR023404">
    <property type="entry name" value="rSAM_horseshoe"/>
</dbReference>
<dbReference type="SFLD" id="SFLDG01123">
    <property type="entry name" value="methyltransferase_(Class_B)"/>
    <property type="match status" value="1"/>
</dbReference>
<dbReference type="Gene3D" id="3.80.30.20">
    <property type="entry name" value="tm_1862 like domain"/>
    <property type="match status" value="1"/>
</dbReference>
<dbReference type="InterPro" id="IPR051198">
    <property type="entry name" value="BchE-like"/>
</dbReference>
<dbReference type="EMBL" id="AKVJ01000055">
    <property type="protein sequence ID" value="EIW16653.1"/>
    <property type="molecule type" value="Genomic_DNA"/>
</dbReference>
<sequence length="568" mass="66112">MIDCLIIGHNDGDFDAIVKTLHSMGTDHPDYRDLNLNFIEYNNKAYRALDILDYFYYQNNNDAYRSFHNADLLWNVIMYLGTYLSRRGFSFDYINLFQFEKDKLREKLEHNNYLTIAITTTIYTTVEPIQEVISFIKKINNTANIIVGGPFIAKQVETIDISNLKLLFGYIGADYYILSREGEQALADLLYALKKTVTISNIKNISYKKGKDYIITKMENEINSLEDNMIDYTLFSKKDIGETINIRTSKGCPYSCSYCGFPLRAGKYKCLDVDYIIKELDQIEKIGTVRNIFFMDDSINVPKVRFKELMLAMIKKDYSFKWNCFFRCDSSDAELIKLMKEANCEGVFLGLESANEQVLKNMNKTSRKSDFLKAIPVFKKAGLAVFVSTFTGFPGETYKTFQETIDLLRETEPDFYRPQLWFCDPVTPIWNQREKYGLKGSNFSWKHSTMNVKEACDLNEEAFLTVDKTVWVPDPGYNFTSIYYMKQRGMSIGKQKKFLKAFNDVVREKIIYPYKKSISPNLLESLKRASQYNRQDQVNIGSLETVSKIKYEKKQNLITKFESSKFNF</sequence>
<protein>
    <submittedName>
        <fullName evidence="7">Radical SAM domain protein</fullName>
    </submittedName>
</protein>
<evidence type="ECO:0000256" key="4">
    <source>
        <dbReference type="ARBA" id="ARBA00023004"/>
    </source>
</evidence>
<dbReference type="Proteomes" id="UP000004324">
    <property type="component" value="Unassembled WGS sequence"/>
</dbReference>
<dbReference type="PANTHER" id="PTHR43409">
    <property type="entry name" value="ANAEROBIC MAGNESIUM-PROTOPORPHYRIN IX MONOMETHYL ESTER CYCLASE-RELATED"/>
    <property type="match status" value="1"/>
</dbReference>
<dbReference type="PATRIC" id="fig|1149862.3.peg.3658"/>
<comment type="cofactor">
    <cofactor evidence="1">
        <name>[4Fe-4S] cluster</name>
        <dbReference type="ChEBI" id="CHEBI:49883"/>
    </cofactor>
</comment>
<dbReference type="GO" id="GO:0046872">
    <property type="term" value="F:metal ion binding"/>
    <property type="evidence" value="ECO:0007669"/>
    <property type="project" value="UniProtKB-KW"/>
</dbReference>